<keyword evidence="2" id="KW-1185">Reference proteome</keyword>
<dbReference type="AlphaFoldDB" id="A0A0B5BF55"/>
<name>A0A0B5BF55_9BACT</name>
<dbReference type="OrthoDB" id="9554157at2"/>
<dbReference type="KEGG" id="gpi:GPICK_04375"/>
<dbReference type="RefSeq" id="WP_039740803.1">
    <property type="nucleotide sequence ID" value="NZ_CP009788.1"/>
</dbReference>
<proteinExistence type="predicted"/>
<protein>
    <submittedName>
        <fullName evidence="1">Uncharacterized protein</fullName>
    </submittedName>
</protein>
<organism evidence="1 2">
    <name type="scientific">Geobacter pickeringii</name>
    <dbReference type="NCBI Taxonomy" id="345632"/>
    <lineage>
        <taxon>Bacteria</taxon>
        <taxon>Pseudomonadati</taxon>
        <taxon>Thermodesulfobacteriota</taxon>
        <taxon>Desulfuromonadia</taxon>
        <taxon>Geobacterales</taxon>
        <taxon>Geobacteraceae</taxon>
        <taxon>Geobacter</taxon>
    </lineage>
</organism>
<dbReference type="Proteomes" id="UP000057609">
    <property type="component" value="Chromosome"/>
</dbReference>
<sequence length="152" mass="17131">MIEIKKSATADTRTCDWSKVTKEQLLESSRQHIGDVEKGIGFLVGKMCESAALHDHDKISDIDGFHRDFQTGFKQTEWWDKHRTINRHHLLQADGVPADVNLIDVLDMIVDCVMAGMGRSGSVYPLDVSPEVLMHAFQNTVELLKSQVQVIE</sequence>
<evidence type="ECO:0000313" key="1">
    <source>
        <dbReference type="EMBL" id="AJE02706.1"/>
    </source>
</evidence>
<dbReference type="EMBL" id="CP009788">
    <property type="protein sequence ID" value="AJE02706.1"/>
    <property type="molecule type" value="Genomic_DNA"/>
</dbReference>
<dbReference type="HOGENOM" id="CLU_1719739_0_0_7"/>
<reference evidence="1 2" key="1">
    <citation type="journal article" date="2015" name="Genome Announc.">
        <title>Complete Genome of Geobacter pickeringii G13T, a Metal-Reducing Isolate from Sedimentary Kaolin Deposits.</title>
        <authorList>
            <person name="Badalamenti J.P."/>
            <person name="Bond D.R."/>
        </authorList>
    </citation>
    <scope>NUCLEOTIDE SEQUENCE [LARGE SCALE GENOMIC DNA]</scope>
    <source>
        <strain evidence="1 2">G13</strain>
    </source>
</reference>
<gene>
    <name evidence="1" type="ORF">GPICK_04375</name>
</gene>
<accession>A0A0B5BF55</accession>
<evidence type="ECO:0000313" key="2">
    <source>
        <dbReference type="Proteomes" id="UP000057609"/>
    </source>
</evidence>